<keyword evidence="3" id="KW-1003">Cell membrane</keyword>
<name>A0A9Q0HB69_9MAGN</name>
<keyword evidence="4" id="KW-1133">Transmembrane helix</keyword>
<dbReference type="InterPro" id="IPR044566">
    <property type="entry name" value="RMV1-like"/>
</dbReference>
<feature type="transmembrane region" description="Helical" evidence="4">
    <location>
        <begin position="40"/>
        <end position="57"/>
    </location>
</feature>
<gene>
    <name evidence="5" type="ORF">NE237_022862</name>
</gene>
<proteinExistence type="predicted"/>
<dbReference type="OrthoDB" id="5982228at2759"/>
<evidence type="ECO:0000313" key="6">
    <source>
        <dbReference type="Proteomes" id="UP001141806"/>
    </source>
</evidence>
<evidence type="ECO:0000256" key="2">
    <source>
        <dbReference type="ARBA" id="ARBA00022448"/>
    </source>
</evidence>
<keyword evidence="4" id="KW-0472">Membrane</keyword>
<dbReference type="AlphaFoldDB" id="A0A9Q0HB69"/>
<feature type="transmembrane region" description="Helical" evidence="4">
    <location>
        <begin position="64"/>
        <end position="87"/>
    </location>
</feature>
<dbReference type="PANTHER" id="PTHR45826">
    <property type="entry name" value="POLYAMINE TRANSPORTER PUT1"/>
    <property type="match status" value="1"/>
</dbReference>
<reference evidence="5" key="1">
    <citation type="journal article" date="2023" name="Plant J.">
        <title>The genome of the king protea, Protea cynaroides.</title>
        <authorList>
            <person name="Chang J."/>
            <person name="Duong T.A."/>
            <person name="Schoeman C."/>
            <person name="Ma X."/>
            <person name="Roodt D."/>
            <person name="Barker N."/>
            <person name="Li Z."/>
            <person name="Van de Peer Y."/>
            <person name="Mizrachi E."/>
        </authorList>
    </citation>
    <scope>NUCLEOTIDE SEQUENCE</scope>
    <source>
        <tissue evidence="5">Young leaves</tissue>
    </source>
</reference>
<keyword evidence="6" id="KW-1185">Reference proteome</keyword>
<sequence>MVSSDFPAKKNSVATGPKATQLTVIPVPLSLVVQLQLNHSGPRFIAICLSTVFLYFLNYTCLAIVGYTVVLCCISLIPFYIMVLLPWKSVNPKDLPQSAVIGRVLDHYGYLVLLLAATGALELEQERWDGGFLAEAAGMVISDWLKFWIEIVV</sequence>
<dbReference type="GO" id="GO:0022857">
    <property type="term" value="F:transmembrane transporter activity"/>
    <property type="evidence" value="ECO:0007669"/>
    <property type="project" value="InterPro"/>
</dbReference>
<keyword evidence="2" id="KW-0813">Transport</keyword>
<feature type="transmembrane region" description="Helical" evidence="4">
    <location>
        <begin position="107"/>
        <end position="123"/>
    </location>
</feature>
<dbReference type="GO" id="GO:0005886">
    <property type="term" value="C:plasma membrane"/>
    <property type="evidence" value="ECO:0007669"/>
    <property type="project" value="UniProtKB-SubCell"/>
</dbReference>
<dbReference type="PANTHER" id="PTHR45826:SF8">
    <property type="entry name" value="CATIONIC AMINO ACID TRANSPORTER"/>
    <property type="match status" value="1"/>
</dbReference>
<evidence type="ECO:0000313" key="5">
    <source>
        <dbReference type="EMBL" id="KAJ4962923.1"/>
    </source>
</evidence>
<comment type="caution">
    <text evidence="5">The sequence shown here is derived from an EMBL/GenBank/DDBJ whole genome shotgun (WGS) entry which is preliminary data.</text>
</comment>
<comment type="subcellular location">
    <subcellularLocation>
        <location evidence="1">Cell membrane</location>
        <topology evidence="1">Multi-pass membrane protein</topology>
    </subcellularLocation>
</comment>
<evidence type="ECO:0000256" key="1">
    <source>
        <dbReference type="ARBA" id="ARBA00004651"/>
    </source>
</evidence>
<keyword evidence="4" id="KW-0812">Transmembrane</keyword>
<evidence type="ECO:0000256" key="4">
    <source>
        <dbReference type="SAM" id="Phobius"/>
    </source>
</evidence>
<protein>
    <submittedName>
        <fullName evidence="5">Uncharacterized protein</fullName>
    </submittedName>
</protein>
<accession>A0A9Q0HB69</accession>
<evidence type="ECO:0000256" key="3">
    <source>
        <dbReference type="ARBA" id="ARBA00022475"/>
    </source>
</evidence>
<organism evidence="5 6">
    <name type="scientific">Protea cynaroides</name>
    <dbReference type="NCBI Taxonomy" id="273540"/>
    <lineage>
        <taxon>Eukaryota</taxon>
        <taxon>Viridiplantae</taxon>
        <taxon>Streptophyta</taxon>
        <taxon>Embryophyta</taxon>
        <taxon>Tracheophyta</taxon>
        <taxon>Spermatophyta</taxon>
        <taxon>Magnoliopsida</taxon>
        <taxon>Proteales</taxon>
        <taxon>Proteaceae</taxon>
        <taxon>Protea</taxon>
    </lineage>
</organism>
<dbReference type="Proteomes" id="UP001141806">
    <property type="component" value="Unassembled WGS sequence"/>
</dbReference>
<dbReference type="EMBL" id="JAMYWD010000008">
    <property type="protein sequence ID" value="KAJ4962923.1"/>
    <property type="molecule type" value="Genomic_DNA"/>
</dbReference>